<proteinExistence type="predicted"/>
<name>G0PCG4_CAEBE</name>
<dbReference type="EMBL" id="GL380242">
    <property type="protein sequence ID" value="EGT51126.1"/>
    <property type="molecule type" value="Genomic_DNA"/>
</dbReference>
<dbReference type="InParanoid" id="G0PCG4"/>
<dbReference type="OrthoDB" id="7600185at2759"/>
<feature type="domain" description="F-box" evidence="1">
    <location>
        <begin position="17"/>
        <end position="64"/>
    </location>
</feature>
<evidence type="ECO:0000259" key="1">
    <source>
        <dbReference type="PROSITE" id="PS50181"/>
    </source>
</evidence>
<organism evidence="3">
    <name type="scientific">Caenorhabditis brenneri</name>
    <name type="common">Nematode worm</name>
    <dbReference type="NCBI Taxonomy" id="135651"/>
    <lineage>
        <taxon>Eukaryota</taxon>
        <taxon>Metazoa</taxon>
        <taxon>Ecdysozoa</taxon>
        <taxon>Nematoda</taxon>
        <taxon>Chromadorea</taxon>
        <taxon>Rhabditida</taxon>
        <taxon>Rhabditina</taxon>
        <taxon>Rhabditomorpha</taxon>
        <taxon>Rhabditoidea</taxon>
        <taxon>Rhabditidae</taxon>
        <taxon>Peloderinae</taxon>
        <taxon>Caenorhabditis</taxon>
    </lineage>
</organism>
<dbReference type="Pfam" id="PF00646">
    <property type="entry name" value="F-box"/>
    <property type="match status" value="1"/>
</dbReference>
<protein>
    <recommendedName>
        <fullName evidence="1">F-box domain-containing protein</fullName>
    </recommendedName>
</protein>
<dbReference type="HOGENOM" id="CLU_1054580_0_0_1"/>
<evidence type="ECO:0000313" key="2">
    <source>
        <dbReference type="EMBL" id="EGT51126.1"/>
    </source>
</evidence>
<keyword evidence="3" id="KW-1185">Reference proteome</keyword>
<reference evidence="3" key="1">
    <citation type="submission" date="2011-07" db="EMBL/GenBank/DDBJ databases">
        <authorList>
            <consortium name="Caenorhabditis brenneri Sequencing and Analysis Consortium"/>
            <person name="Wilson R.K."/>
        </authorList>
    </citation>
    <scope>NUCLEOTIDE SEQUENCE [LARGE SCALE GENOMIC DNA]</scope>
    <source>
        <strain evidence="3">PB2801</strain>
    </source>
</reference>
<gene>
    <name evidence="2" type="ORF">CAEBREN_21089</name>
</gene>
<dbReference type="Proteomes" id="UP000008068">
    <property type="component" value="Unassembled WGS sequence"/>
</dbReference>
<accession>G0PCG4</accession>
<dbReference type="AlphaFoldDB" id="G0PCG4"/>
<sequence length="253" mass="29440">MEELASVLQNKLSIHSKPNISDLPLELVEKIVKEADLPGRLVLRKVSKYLRALVDKQDPRYKNIGIVINSNCIQLDLEGILINYTNTENGNCTIEVPGRKPKKMYKDNMYVMFDELLSFMSNRSFYVDHLRITTTDDASYKKFITLHPKLLRFKIEVKSLWIKVDMNQELRKVSDFIDRSKVQKSECHWLQIQNGRSSQCKELLVRNGDNFDGEASYVPLVELYGKEKKTYDEALQTNAAVKWNIRGPKEFYI</sequence>
<dbReference type="SMART" id="SM00256">
    <property type="entry name" value="FBOX"/>
    <property type="match status" value="1"/>
</dbReference>
<dbReference type="PROSITE" id="PS50181">
    <property type="entry name" value="FBOX"/>
    <property type="match status" value="1"/>
</dbReference>
<dbReference type="CDD" id="cd22150">
    <property type="entry name" value="F-box_CeFBXA-like"/>
    <property type="match status" value="1"/>
</dbReference>
<dbReference type="InterPro" id="IPR001810">
    <property type="entry name" value="F-box_dom"/>
</dbReference>
<evidence type="ECO:0000313" key="3">
    <source>
        <dbReference type="Proteomes" id="UP000008068"/>
    </source>
</evidence>